<dbReference type="Proteomes" id="UP001152518">
    <property type="component" value="Unassembled WGS sequence"/>
</dbReference>
<dbReference type="SUPFAM" id="SSF103481">
    <property type="entry name" value="Multidrug resistance efflux transporter EmrE"/>
    <property type="match status" value="2"/>
</dbReference>
<feature type="transmembrane region" description="Helical" evidence="6">
    <location>
        <begin position="121"/>
        <end position="138"/>
    </location>
</feature>
<comment type="subcellular location">
    <subcellularLocation>
        <location evidence="1">Membrane</location>
        <topology evidence="1">Multi-pass membrane protein</topology>
    </subcellularLocation>
</comment>
<dbReference type="Pfam" id="PF00892">
    <property type="entry name" value="EamA"/>
    <property type="match status" value="2"/>
</dbReference>
<dbReference type="PANTHER" id="PTHR32322">
    <property type="entry name" value="INNER MEMBRANE TRANSPORTER"/>
    <property type="match status" value="1"/>
</dbReference>
<evidence type="ECO:0000256" key="6">
    <source>
        <dbReference type="SAM" id="Phobius"/>
    </source>
</evidence>
<evidence type="ECO:0000256" key="3">
    <source>
        <dbReference type="ARBA" id="ARBA00022692"/>
    </source>
</evidence>
<feature type="domain" description="EamA" evidence="7">
    <location>
        <begin position="7"/>
        <end position="136"/>
    </location>
</feature>
<feature type="transmembrane region" description="Helical" evidence="6">
    <location>
        <begin position="209"/>
        <end position="228"/>
    </location>
</feature>
<keyword evidence="5 6" id="KW-0472">Membrane</keyword>
<dbReference type="GO" id="GO:0016020">
    <property type="term" value="C:membrane"/>
    <property type="evidence" value="ECO:0007669"/>
    <property type="project" value="UniProtKB-SubCell"/>
</dbReference>
<evidence type="ECO:0000259" key="7">
    <source>
        <dbReference type="Pfam" id="PF00892"/>
    </source>
</evidence>
<feature type="transmembrane region" description="Helical" evidence="6">
    <location>
        <begin position="264"/>
        <end position="283"/>
    </location>
</feature>
<dbReference type="PANTHER" id="PTHR32322:SF2">
    <property type="entry name" value="EAMA DOMAIN-CONTAINING PROTEIN"/>
    <property type="match status" value="1"/>
</dbReference>
<feature type="transmembrane region" description="Helical" evidence="6">
    <location>
        <begin position="95"/>
        <end position="114"/>
    </location>
</feature>
<evidence type="ECO:0000313" key="8">
    <source>
        <dbReference type="EMBL" id="MDG5901287.1"/>
    </source>
</evidence>
<comment type="caution">
    <text evidence="8">The sequence shown here is derived from an EMBL/GenBank/DDBJ whole genome shotgun (WGS) entry which is preliminary data.</text>
</comment>
<reference evidence="8" key="1">
    <citation type="journal article" date="2019" name="Int J Environ Res Public Health">
        <title>Characterization of Chromosome-Mediated BlaOXA-894 in Shewanella xiamenensis Isolated from Pig Wastewater.</title>
        <authorList>
            <person name="Zou H."/>
            <person name="Zhou Z."/>
            <person name="Xia H."/>
            <person name="Zhao Q."/>
            <person name="Li X."/>
        </authorList>
    </citation>
    <scope>NUCLEOTIDE SEQUENCE</scope>
    <source>
        <strain evidence="8">2015oxa</strain>
    </source>
</reference>
<evidence type="ECO:0000256" key="2">
    <source>
        <dbReference type="ARBA" id="ARBA00007362"/>
    </source>
</evidence>
<keyword evidence="4 6" id="KW-1133">Transmembrane helix</keyword>
<feature type="transmembrane region" description="Helical" evidence="6">
    <location>
        <begin position="150"/>
        <end position="170"/>
    </location>
</feature>
<feature type="transmembrane region" description="Helical" evidence="6">
    <location>
        <begin position="182"/>
        <end position="203"/>
    </location>
</feature>
<dbReference type="InterPro" id="IPR050638">
    <property type="entry name" value="AA-Vitamin_Transporters"/>
</dbReference>
<reference evidence="8" key="2">
    <citation type="submission" date="2019-04" db="EMBL/GenBank/DDBJ databases">
        <authorList>
            <person name="Zou H."/>
        </authorList>
    </citation>
    <scope>NUCLEOTIDE SEQUENCE</scope>
    <source>
        <strain evidence="8">2015oxa</strain>
    </source>
</reference>
<feature type="domain" description="EamA" evidence="7">
    <location>
        <begin position="151"/>
        <end position="276"/>
    </location>
</feature>
<dbReference type="EMBL" id="SUNE01000012">
    <property type="protein sequence ID" value="MDG5901287.1"/>
    <property type="molecule type" value="Genomic_DNA"/>
</dbReference>
<proteinExistence type="inferred from homology"/>
<evidence type="ECO:0000256" key="4">
    <source>
        <dbReference type="ARBA" id="ARBA00022989"/>
    </source>
</evidence>
<dbReference type="InterPro" id="IPR000620">
    <property type="entry name" value="EamA_dom"/>
</dbReference>
<dbReference type="Gene3D" id="1.10.3730.20">
    <property type="match status" value="1"/>
</dbReference>
<feature type="transmembrane region" description="Helical" evidence="6">
    <location>
        <begin position="70"/>
        <end position="89"/>
    </location>
</feature>
<sequence length="301" mass="32982">MNPPPTLALLFALLAATLMGTIGVFARFAALPAEHITFYRLLLGALFLMAYMLLTGKGQQIRHKPSKRTLINGAMLAGFMAFYIEAIQYTQMATVIMIIYLAPVVASLFAHFVFNERLNRFSMASVVLALAGFILMLPMTSSQSLYDSEILGYFYALLSLLTYSGFILINRKPSAASPYQSTLVQLGVGALCLLPLVLTTPLVPSLNQFAWLLAIGFFPGFLAILFAVKALNQLPSITYGTLSYVEPVVVVTLAWWLFNETLTAQQLIGVVLIMLAGIAQGWLSQHKALKSPENPSVCHHE</sequence>
<evidence type="ECO:0000256" key="5">
    <source>
        <dbReference type="ARBA" id="ARBA00023136"/>
    </source>
</evidence>
<accession>A0AAW6R123</accession>
<organism evidence="8">
    <name type="scientific">Shewanella xiamenensis</name>
    <dbReference type="NCBI Taxonomy" id="332186"/>
    <lineage>
        <taxon>Bacteria</taxon>
        <taxon>Pseudomonadati</taxon>
        <taxon>Pseudomonadota</taxon>
        <taxon>Gammaproteobacteria</taxon>
        <taxon>Alteromonadales</taxon>
        <taxon>Shewanellaceae</taxon>
        <taxon>Shewanella</taxon>
    </lineage>
</organism>
<keyword evidence="3 6" id="KW-0812">Transmembrane</keyword>
<dbReference type="InterPro" id="IPR037185">
    <property type="entry name" value="EmrE-like"/>
</dbReference>
<name>A0AAW6R123_9GAMM</name>
<dbReference type="RefSeq" id="WP_169546584.1">
    <property type="nucleotide sequence ID" value="NZ_SUNE01000012.1"/>
</dbReference>
<dbReference type="AlphaFoldDB" id="A0AAW6R123"/>
<comment type="similarity">
    <text evidence="2">Belongs to the EamA transporter family.</text>
</comment>
<evidence type="ECO:0000256" key="1">
    <source>
        <dbReference type="ARBA" id="ARBA00004141"/>
    </source>
</evidence>
<feature type="transmembrane region" description="Helical" evidence="6">
    <location>
        <begin position="36"/>
        <end position="54"/>
    </location>
</feature>
<protein>
    <submittedName>
        <fullName evidence="8">EamA family transporter</fullName>
    </submittedName>
</protein>
<feature type="transmembrane region" description="Helical" evidence="6">
    <location>
        <begin position="237"/>
        <end position="258"/>
    </location>
</feature>
<gene>
    <name evidence="8" type="ORF">E2650_15605</name>
</gene>